<evidence type="ECO:0000313" key="2">
    <source>
        <dbReference type="EMBL" id="WNB17628.1"/>
    </source>
</evidence>
<dbReference type="Proteomes" id="UP001232019">
    <property type="component" value="Chromosome"/>
</dbReference>
<dbReference type="KEGG" id="marp:QYS47_34505"/>
<proteinExistence type="predicted"/>
<feature type="signal peptide" evidence="1">
    <location>
        <begin position="1"/>
        <end position="18"/>
    </location>
</feature>
<sequence length="749" mass="86804">MTKLLYIFLIPWTLFAYASQGQAYAEFPYDSTLDIFSQSGKKGIKNKKGSIILKPEYQDFGWSNGYKKAIGNSLGYQQNDLWGLMDNELNIITKPQFKSLTPFTNDLFITAEKSKYSKVIFYGLIKPNGRSKIKSIYRNLYPAANYLIAANKDKQTIYFGVLDADGKTVIPFEYFHIEYLNKNNFIVTKNNGSKELIKLNPKPELLLSNIDSVSTFKDGVAVVFKNGKQGLIRQDGKLLLPIEYKKIEWNEGKQIYVTPLDEWTAYKSNGIKLSKFYADSVFYLNDSLLVKNTSSFAQISNIVRNEDRQVFHAKIKGVFGEKFILEKSNQIFLAKDSSEIHLKKFSTKTSWTDDLFIAQRKTYEGYENVIYNKSGKSIIADSAYALGQYLALKKGNHWGLFNHNLQEVIAPLYNHISQNGNHFIVNFKNQYGVIDKENNWIIPPLYKSIYPIDESHYKLVDNYLMEFISDGSQKNEADLYFDFYDEYGIEINTQNQSRLISINGDPFTNYKNGVYNGHGNLGLLLKNNSQHLLLNKSGDELFRINDYDTIIFTNDEYLIIQKNNQWGFINEEGILRIANRYDSVRPFFNNRSAIKIRNSWGFINKQEEIVIQPYFQKVSDFENETAYVLFNGKYGVIDLEGNYIIEAEYDEIKKEKGFYLLRKAAKWGLANKNGKMLSYPSYDDITVEENHLRVKKYNTIRILNLAGNNLIDEQYESIYYDQDQNIFLAKKKSKREQVYLTDILNGKYP</sequence>
<reference evidence="2" key="1">
    <citation type="submission" date="2023-08" db="EMBL/GenBank/DDBJ databases">
        <title>Comparative genomics and taxonomic characterization of three novel marine species of genus Marivirga.</title>
        <authorList>
            <person name="Muhammad N."/>
            <person name="Kim S.-G."/>
        </authorList>
    </citation>
    <scope>NUCLEOTIDE SEQUENCE</scope>
    <source>
        <strain evidence="2">BKB1-2</strain>
    </source>
</reference>
<dbReference type="PANTHER" id="PTHR37841">
    <property type="entry name" value="GLR2918 PROTEIN"/>
    <property type="match status" value="1"/>
</dbReference>
<feature type="chain" id="PRO_5041418717" evidence="1">
    <location>
        <begin position="19"/>
        <end position="749"/>
    </location>
</feature>
<gene>
    <name evidence="2" type="ORF">QYS47_34505</name>
</gene>
<protein>
    <submittedName>
        <fullName evidence="2">WG repeat-containing protein</fullName>
    </submittedName>
</protein>
<evidence type="ECO:0000256" key="1">
    <source>
        <dbReference type="SAM" id="SignalP"/>
    </source>
</evidence>
<accession>A0AA51ZVQ4</accession>
<dbReference type="RefSeq" id="WP_322347126.1">
    <property type="nucleotide sequence ID" value="NZ_CP129968.2"/>
</dbReference>
<dbReference type="Pfam" id="PF14903">
    <property type="entry name" value="WG_beta_rep"/>
    <property type="match status" value="7"/>
</dbReference>
<dbReference type="AlphaFoldDB" id="A0AA51ZVQ4"/>
<name>A0AA51ZVQ4_9BACT</name>
<keyword evidence="1" id="KW-0732">Signal</keyword>
<dbReference type="InterPro" id="IPR032774">
    <property type="entry name" value="WG_beta_rep"/>
</dbReference>
<dbReference type="EMBL" id="CP129968">
    <property type="protein sequence ID" value="WNB17628.1"/>
    <property type="molecule type" value="Genomic_DNA"/>
</dbReference>
<organism evidence="2">
    <name type="scientific">Marivirga arenosa</name>
    <dbReference type="NCBI Taxonomy" id="3059076"/>
    <lineage>
        <taxon>Bacteria</taxon>
        <taxon>Pseudomonadati</taxon>
        <taxon>Bacteroidota</taxon>
        <taxon>Cytophagia</taxon>
        <taxon>Cytophagales</taxon>
        <taxon>Marivirgaceae</taxon>
        <taxon>Marivirga</taxon>
    </lineage>
</organism>
<dbReference type="PANTHER" id="PTHR37841:SF1">
    <property type="entry name" value="DUF3298 DOMAIN-CONTAINING PROTEIN"/>
    <property type="match status" value="1"/>
</dbReference>